<dbReference type="Gene3D" id="3.40.50.2000">
    <property type="entry name" value="Glycogen Phosphorylase B"/>
    <property type="match status" value="2"/>
</dbReference>
<evidence type="ECO:0000313" key="2">
    <source>
        <dbReference type="EMBL" id="SKB96798.1"/>
    </source>
</evidence>
<dbReference type="RefSeq" id="WP_079557379.1">
    <property type="nucleotide sequence ID" value="NZ_CP021904.1"/>
</dbReference>
<dbReference type="GO" id="GO:0016757">
    <property type="term" value="F:glycosyltransferase activity"/>
    <property type="evidence" value="ECO:0007669"/>
    <property type="project" value="TreeGrafter"/>
</dbReference>
<dbReference type="InterPro" id="IPR050194">
    <property type="entry name" value="Glycosyltransferase_grp1"/>
</dbReference>
<dbReference type="SUPFAM" id="SSF53756">
    <property type="entry name" value="UDP-Glycosyltransferase/glycogen phosphorylase"/>
    <property type="match status" value="1"/>
</dbReference>
<dbReference type="Pfam" id="PF13692">
    <property type="entry name" value="Glyco_trans_1_4"/>
    <property type="match status" value="1"/>
</dbReference>
<sequence length="390" mass="44507">MRILVINTLYYPDFQGGAEKSVQLLCEGFVNRGHEVLVLSNSNSNNQATVNGVKVQYFKTRNIIPFLKVKKYFTIVRMLWHLIDMFNPFYFPSYKKIVDRFNPDVVLTNNLPGFSVSVWQFFKKKKIPVVHVLRDHALLCPKGTMFADGKRCVNQCLRCRLMSYPKKSLSKNINGVIGISNYILHRHLKADYFVNHKVCKVIPNSVAFTGNQIKEGVNDSITFGYFGRLSDEKGLGYLIEEYGVFNCNVPHKLLIGGDGEPLYVKKIKASAENSNIEFLGFVSSEKFYEKIDYLIVPSMLEEAFGRVVIEAWQYGVYVLAARSGGMTELAGFGNLSLFDHTDKGALHKLLNTCAERQLKFNDDDYKLCKHHFDRDVVTDQYLEIINEVIG</sequence>
<dbReference type="OrthoDB" id="9792269at2"/>
<protein>
    <submittedName>
        <fullName evidence="2">Glycosyltransferase involved in cell wall bisynthesis</fullName>
    </submittedName>
</protein>
<accession>A0A1T5FL31</accession>
<feature type="domain" description="Glycosyltransferase subfamily 4-like N-terminal" evidence="1">
    <location>
        <begin position="16"/>
        <end position="206"/>
    </location>
</feature>
<keyword evidence="3" id="KW-1185">Reference proteome</keyword>
<dbReference type="EMBL" id="FUYV01000008">
    <property type="protein sequence ID" value="SKB96798.1"/>
    <property type="molecule type" value="Genomic_DNA"/>
</dbReference>
<evidence type="ECO:0000259" key="1">
    <source>
        <dbReference type="Pfam" id="PF13439"/>
    </source>
</evidence>
<dbReference type="PANTHER" id="PTHR45947">
    <property type="entry name" value="SULFOQUINOVOSYL TRANSFERASE SQD2"/>
    <property type="match status" value="1"/>
</dbReference>
<dbReference type="Pfam" id="PF13439">
    <property type="entry name" value="Glyco_transf_4"/>
    <property type="match status" value="1"/>
</dbReference>
<proteinExistence type="predicted"/>
<dbReference type="PANTHER" id="PTHR45947:SF13">
    <property type="entry name" value="TRANSFERASE"/>
    <property type="match status" value="1"/>
</dbReference>
<keyword evidence="2" id="KW-0808">Transferase</keyword>
<evidence type="ECO:0000313" key="3">
    <source>
        <dbReference type="Proteomes" id="UP000191055"/>
    </source>
</evidence>
<dbReference type="InterPro" id="IPR028098">
    <property type="entry name" value="Glyco_trans_4-like_N"/>
</dbReference>
<gene>
    <name evidence="2" type="ORF">SAMN03080601_01618</name>
</gene>
<organism evidence="2 3">
    <name type="scientific">Alkalitalea saponilacus</name>
    <dbReference type="NCBI Taxonomy" id="889453"/>
    <lineage>
        <taxon>Bacteria</taxon>
        <taxon>Pseudomonadati</taxon>
        <taxon>Bacteroidota</taxon>
        <taxon>Bacteroidia</taxon>
        <taxon>Marinilabiliales</taxon>
        <taxon>Marinilabiliaceae</taxon>
        <taxon>Alkalitalea</taxon>
    </lineage>
</organism>
<dbReference type="KEGG" id="asx:CDL62_09925"/>
<dbReference type="STRING" id="889453.SAMN03080601_01618"/>
<reference evidence="2 3" key="1">
    <citation type="submission" date="2017-02" db="EMBL/GenBank/DDBJ databases">
        <authorList>
            <person name="Peterson S.W."/>
        </authorList>
    </citation>
    <scope>NUCLEOTIDE SEQUENCE [LARGE SCALE GENOMIC DNA]</scope>
    <source>
        <strain evidence="2 3">DSM 24412</strain>
    </source>
</reference>
<dbReference type="AlphaFoldDB" id="A0A1T5FL31"/>
<dbReference type="CDD" id="cd03823">
    <property type="entry name" value="GT4_ExpE7-like"/>
    <property type="match status" value="1"/>
</dbReference>
<name>A0A1T5FL31_9BACT</name>
<dbReference type="Proteomes" id="UP000191055">
    <property type="component" value="Unassembled WGS sequence"/>
</dbReference>